<evidence type="ECO:0000313" key="11">
    <source>
        <dbReference type="EMBL" id="KAJ8932949.1"/>
    </source>
</evidence>
<dbReference type="SMART" id="SM00020">
    <property type="entry name" value="Tryp_SPc"/>
    <property type="match status" value="1"/>
</dbReference>
<dbReference type="PROSITE" id="PS00135">
    <property type="entry name" value="TRYPSIN_SER"/>
    <property type="match status" value="1"/>
</dbReference>
<dbReference type="Gene3D" id="2.40.10.10">
    <property type="entry name" value="Trypsin-like serine proteases"/>
    <property type="match status" value="1"/>
</dbReference>
<dbReference type="PANTHER" id="PTHR24276:SF91">
    <property type="entry name" value="AT26814P-RELATED"/>
    <property type="match status" value="1"/>
</dbReference>
<dbReference type="PROSITE" id="PS50240">
    <property type="entry name" value="TRYPSIN_DOM"/>
    <property type="match status" value="1"/>
</dbReference>
<keyword evidence="2 8" id="KW-0645">Protease</keyword>
<evidence type="ECO:0000256" key="7">
    <source>
        <dbReference type="ARBA" id="ARBA00023157"/>
    </source>
</evidence>
<dbReference type="InterPro" id="IPR033116">
    <property type="entry name" value="TRYPSIN_SER"/>
</dbReference>
<dbReference type="GO" id="GO:0006508">
    <property type="term" value="P:proteolysis"/>
    <property type="evidence" value="ECO:0007669"/>
    <property type="project" value="UniProtKB-KW"/>
</dbReference>
<evidence type="ECO:0000256" key="4">
    <source>
        <dbReference type="ARBA" id="ARBA00022801"/>
    </source>
</evidence>
<dbReference type="InterPro" id="IPR009003">
    <property type="entry name" value="Peptidase_S1_PA"/>
</dbReference>
<dbReference type="SUPFAM" id="SSF50494">
    <property type="entry name" value="Trypsin-like serine proteases"/>
    <property type="match status" value="1"/>
</dbReference>
<comment type="caution">
    <text evidence="11">The sequence shown here is derived from an EMBL/GenBank/DDBJ whole genome shotgun (WGS) entry which is preliminary data.</text>
</comment>
<accession>A0AAV8X203</accession>
<dbReference type="InterPro" id="IPR018114">
    <property type="entry name" value="TRYPSIN_HIS"/>
</dbReference>
<dbReference type="InterPro" id="IPR050430">
    <property type="entry name" value="Peptidase_S1"/>
</dbReference>
<evidence type="ECO:0000256" key="1">
    <source>
        <dbReference type="ARBA" id="ARBA00007664"/>
    </source>
</evidence>
<reference evidence="11" key="1">
    <citation type="journal article" date="2023" name="Insect Mol. Biol.">
        <title>Genome sequencing provides insights into the evolution of gene families encoding plant cell wall-degrading enzymes in longhorned beetles.</title>
        <authorList>
            <person name="Shin N.R."/>
            <person name="Okamura Y."/>
            <person name="Kirsch R."/>
            <person name="Pauchet Y."/>
        </authorList>
    </citation>
    <scope>NUCLEOTIDE SEQUENCE</scope>
    <source>
        <strain evidence="11">RBIC_L_NR</strain>
    </source>
</reference>
<dbReference type="EMBL" id="JANEYF010003945">
    <property type="protein sequence ID" value="KAJ8932949.1"/>
    <property type="molecule type" value="Genomic_DNA"/>
</dbReference>
<gene>
    <name evidence="11" type="ORF">NQ314_014328</name>
</gene>
<dbReference type="InterPro" id="IPR001314">
    <property type="entry name" value="Peptidase_S1A"/>
</dbReference>
<keyword evidence="4 8" id="KW-0378">Hydrolase</keyword>
<protein>
    <recommendedName>
        <fullName evidence="10">Peptidase S1 domain-containing protein</fullName>
    </recommendedName>
</protein>
<feature type="signal peptide" evidence="9">
    <location>
        <begin position="1"/>
        <end position="16"/>
    </location>
</feature>
<dbReference type="GO" id="GO:0004252">
    <property type="term" value="F:serine-type endopeptidase activity"/>
    <property type="evidence" value="ECO:0007669"/>
    <property type="project" value="InterPro"/>
</dbReference>
<keyword evidence="7" id="KW-1015">Disulfide bond</keyword>
<keyword evidence="3 9" id="KW-0732">Signal</keyword>
<dbReference type="Proteomes" id="UP001162156">
    <property type="component" value="Unassembled WGS sequence"/>
</dbReference>
<keyword evidence="5 8" id="KW-0720">Serine protease</keyword>
<dbReference type="CDD" id="cd00190">
    <property type="entry name" value="Tryp_SPc"/>
    <property type="match status" value="1"/>
</dbReference>
<keyword evidence="12" id="KW-1185">Reference proteome</keyword>
<comment type="similarity">
    <text evidence="1">Belongs to the peptidase S1 family.</text>
</comment>
<organism evidence="11 12">
    <name type="scientific">Rhamnusium bicolor</name>
    <dbReference type="NCBI Taxonomy" id="1586634"/>
    <lineage>
        <taxon>Eukaryota</taxon>
        <taxon>Metazoa</taxon>
        <taxon>Ecdysozoa</taxon>
        <taxon>Arthropoda</taxon>
        <taxon>Hexapoda</taxon>
        <taxon>Insecta</taxon>
        <taxon>Pterygota</taxon>
        <taxon>Neoptera</taxon>
        <taxon>Endopterygota</taxon>
        <taxon>Coleoptera</taxon>
        <taxon>Polyphaga</taxon>
        <taxon>Cucujiformia</taxon>
        <taxon>Chrysomeloidea</taxon>
        <taxon>Cerambycidae</taxon>
        <taxon>Lepturinae</taxon>
        <taxon>Rhagiini</taxon>
        <taxon>Rhamnusium</taxon>
    </lineage>
</organism>
<evidence type="ECO:0000256" key="8">
    <source>
        <dbReference type="RuleBase" id="RU363034"/>
    </source>
</evidence>
<proteinExistence type="inferred from homology"/>
<evidence type="ECO:0000256" key="6">
    <source>
        <dbReference type="ARBA" id="ARBA00023145"/>
    </source>
</evidence>
<dbReference type="InterPro" id="IPR001254">
    <property type="entry name" value="Trypsin_dom"/>
</dbReference>
<evidence type="ECO:0000313" key="12">
    <source>
        <dbReference type="Proteomes" id="UP001162156"/>
    </source>
</evidence>
<evidence type="ECO:0000256" key="9">
    <source>
        <dbReference type="SAM" id="SignalP"/>
    </source>
</evidence>
<dbReference type="Pfam" id="PF00089">
    <property type="entry name" value="Trypsin"/>
    <property type="match status" value="1"/>
</dbReference>
<dbReference type="FunFam" id="2.40.10.10:FF:000077">
    <property type="entry name" value="Predicted protein"/>
    <property type="match status" value="1"/>
</dbReference>
<dbReference type="AlphaFoldDB" id="A0AAV8X203"/>
<keyword evidence="6" id="KW-0865">Zymogen</keyword>
<evidence type="ECO:0000259" key="10">
    <source>
        <dbReference type="PROSITE" id="PS50240"/>
    </source>
</evidence>
<evidence type="ECO:0000256" key="3">
    <source>
        <dbReference type="ARBA" id="ARBA00022729"/>
    </source>
</evidence>
<feature type="domain" description="Peptidase S1" evidence="10">
    <location>
        <begin position="30"/>
        <end position="258"/>
    </location>
</feature>
<dbReference type="InterPro" id="IPR043504">
    <property type="entry name" value="Peptidase_S1_PA_chymotrypsin"/>
</dbReference>
<evidence type="ECO:0000256" key="2">
    <source>
        <dbReference type="ARBA" id="ARBA00022670"/>
    </source>
</evidence>
<dbReference type="PROSITE" id="PS00134">
    <property type="entry name" value="TRYPSIN_HIS"/>
    <property type="match status" value="1"/>
</dbReference>
<dbReference type="PANTHER" id="PTHR24276">
    <property type="entry name" value="POLYSERASE-RELATED"/>
    <property type="match status" value="1"/>
</dbReference>
<dbReference type="PRINTS" id="PR00722">
    <property type="entry name" value="CHYMOTRYPSIN"/>
</dbReference>
<evidence type="ECO:0000256" key="5">
    <source>
        <dbReference type="ARBA" id="ARBA00022825"/>
    </source>
</evidence>
<sequence length="259" mass="27149">MFKVVVCLAFVSVVLADLEERKIPTLDGRIVGGSNTTIDRHPYQISLRYFSEHICGGAIISSTWVLTAAHCVQGATLPSFLTVRIGSSYVGSGGEVITVLSTIIHPNYDERTYDYDIALLSLSSSATSNVIARAIALPSTQTGPNAGQTATITGWGALTQGGVSPSILQVVEVPVVSQNACQVAYQVQGHQISPRMFCAGLLGVGGKDACQGDSGGPVTVNGILYGLVSWGIGCALPDFPGVYSNVANLRQWVFQNSGV</sequence>
<feature type="chain" id="PRO_5043877448" description="Peptidase S1 domain-containing protein" evidence="9">
    <location>
        <begin position="17"/>
        <end position="259"/>
    </location>
</feature>
<name>A0AAV8X203_9CUCU</name>